<dbReference type="InterPro" id="IPR048422">
    <property type="entry name" value="NOA1/YqeH-like_C"/>
</dbReference>
<dbReference type="NCBIfam" id="TIGR03597">
    <property type="entry name" value="GTPase_YqeH"/>
    <property type="match status" value="1"/>
</dbReference>
<evidence type="ECO:0000313" key="3">
    <source>
        <dbReference type="EMBL" id="MBZ5962804.1"/>
    </source>
</evidence>
<reference evidence="2 4" key="1">
    <citation type="submission" date="2015-12" db="EMBL/GenBank/DDBJ databases">
        <authorList>
            <person name="Andreevskaya M."/>
        </authorList>
    </citation>
    <scope>NUCLEOTIDE SEQUENCE [LARGE SCALE GENOMIC DNA]</scope>
    <source>
        <strain evidence="2 4">C122c</strain>
    </source>
</reference>
<dbReference type="AlphaFoldDB" id="A0A9Q3XTC7"/>
<dbReference type="Gene3D" id="3.40.50.300">
    <property type="entry name" value="P-loop containing nucleotide triphosphate hydrolases"/>
    <property type="match status" value="1"/>
</dbReference>
<dbReference type="SUPFAM" id="SSF52540">
    <property type="entry name" value="P-loop containing nucleoside triphosphate hydrolases"/>
    <property type="match status" value="1"/>
</dbReference>
<evidence type="ECO:0000313" key="4">
    <source>
        <dbReference type="Proteomes" id="UP000199271"/>
    </source>
</evidence>
<gene>
    <name evidence="3" type="primary">yqeH</name>
    <name evidence="2" type="ORF">C122C_0988</name>
    <name evidence="3" type="ORF">KIJ12_06555</name>
</gene>
<dbReference type="InterPro" id="IPR050896">
    <property type="entry name" value="Mito_lipid_metab_GTPase"/>
</dbReference>
<reference evidence="3" key="2">
    <citation type="submission" date="2021-05" db="EMBL/GenBank/DDBJ databases">
        <title>Pangenome of Leuconostoc gelidum warrants species status for Leuconostoc gelidum subsp. gasicomitatum.</title>
        <authorList>
            <person name="Johansson P."/>
            <person name="Sade E."/>
            <person name="Hultman J."/>
            <person name="Auvinen P."/>
            <person name="Bjorkroth J."/>
        </authorList>
    </citation>
    <scope>NUCLEOTIDE SEQUENCE</scope>
    <source>
        <strain evidence="3">A.21.4</strain>
    </source>
</reference>
<dbReference type="InterPro" id="IPR027417">
    <property type="entry name" value="P-loop_NTPase"/>
</dbReference>
<dbReference type="InterPro" id="IPR030378">
    <property type="entry name" value="G_CP_dom"/>
</dbReference>
<dbReference type="EMBL" id="JAHBFI010000016">
    <property type="protein sequence ID" value="MBZ5962804.1"/>
    <property type="molecule type" value="Genomic_DNA"/>
</dbReference>
<evidence type="ECO:0000313" key="2">
    <source>
        <dbReference type="EMBL" id="CUW11831.1"/>
    </source>
</evidence>
<dbReference type="RefSeq" id="WP_010390376.1">
    <property type="nucleotide sequence ID" value="NZ_BPKT01000007.1"/>
</dbReference>
<feature type="domain" description="CP-type G" evidence="1">
    <location>
        <begin position="78"/>
        <end position="242"/>
    </location>
</feature>
<dbReference type="PANTHER" id="PTHR46434">
    <property type="entry name" value="GENETIC INTERACTOR OF PROHIBITINS 3, MITOCHONDRIAL"/>
    <property type="match status" value="1"/>
</dbReference>
<dbReference type="Proteomes" id="UP000199271">
    <property type="component" value="Unassembled WGS sequence"/>
</dbReference>
<dbReference type="PROSITE" id="PS51721">
    <property type="entry name" value="G_CP"/>
    <property type="match status" value="1"/>
</dbReference>
<evidence type="ECO:0000259" key="1">
    <source>
        <dbReference type="PROSITE" id="PS51721"/>
    </source>
</evidence>
<dbReference type="InterPro" id="IPR019988">
    <property type="entry name" value="GTP-bd_ribosome_bgen_YqeH"/>
</dbReference>
<comment type="caution">
    <text evidence="3">The sequence shown here is derived from an EMBL/GenBank/DDBJ whole genome shotgun (WGS) entry which is preliminary data.</text>
</comment>
<name>A0A9Q3XTC7_9LACO</name>
<dbReference type="InterPro" id="IPR006073">
    <property type="entry name" value="GTP-bd"/>
</dbReference>
<dbReference type="Pfam" id="PF01926">
    <property type="entry name" value="MMR_HSR1"/>
    <property type="match status" value="1"/>
</dbReference>
<evidence type="ECO:0000313" key="5">
    <source>
        <dbReference type="Proteomes" id="UP000752647"/>
    </source>
</evidence>
<dbReference type="Pfam" id="PF21516">
    <property type="entry name" value="YqeH-like_C"/>
    <property type="match status" value="1"/>
</dbReference>
<sequence>MTTELITDEYVQEQLNEGLRCIGCGAVMQVVDSSKAGYLPMSALKKSIDSEELLCQRCFKLRHYNEIQPVELTDDDFSRLLHQISDAKALIVYVIDVFDVTGSEIAGLPRFVGQDNPILVVANKVDLLPKLLNKNRLKNWLQVELKAQGIKPVDIFLTSATHPKNLDDLLDTIDNYREGRDVYVVGVTNVGKSTLINQIIKSGTGVQDLITTSRFPGTTLDRIEIPLADGRQLIDTPGIVKRDQITHVLADKDLKYALPKNEIKPRTYQLNAEQTIFIGGLARFDFELGERTPITAYFENNLSLHRTKLIGADDFYDKHAGELLTPSPQESTITNLIRHEFNITEKSDIVFAGLGWISIPAGIKIAGWAPQGVSVLIRKAMI</sequence>
<dbReference type="CDD" id="cd01855">
    <property type="entry name" value="YqeH"/>
    <property type="match status" value="1"/>
</dbReference>
<organism evidence="3 5">
    <name type="scientific">Leuconostoc gasicomitatum</name>
    <dbReference type="NCBI Taxonomy" id="115778"/>
    <lineage>
        <taxon>Bacteria</taxon>
        <taxon>Bacillati</taxon>
        <taxon>Bacillota</taxon>
        <taxon>Bacilli</taxon>
        <taxon>Lactobacillales</taxon>
        <taxon>Lactobacillaceae</taxon>
        <taxon>Leuconostoc</taxon>
        <taxon>Leuconostoc gelidum group</taxon>
    </lineage>
</organism>
<dbReference type="GO" id="GO:0005525">
    <property type="term" value="F:GTP binding"/>
    <property type="evidence" value="ECO:0007669"/>
    <property type="project" value="InterPro"/>
</dbReference>
<dbReference type="EMBL" id="FBSY01000007">
    <property type="protein sequence ID" value="CUW11831.1"/>
    <property type="molecule type" value="Genomic_DNA"/>
</dbReference>
<dbReference type="OMA" id="HYNEVQD"/>
<accession>A0A9Q3XTC7</accession>
<dbReference type="GeneID" id="34301102"/>
<protein>
    <submittedName>
        <fullName evidence="2">GTP-binding protein YqeH, required for biogenesis of 30S ribosome subunit</fullName>
    </submittedName>
    <submittedName>
        <fullName evidence="3">Ribosome biogenesis GTPase YqeH</fullName>
    </submittedName>
</protein>
<dbReference type="PANTHER" id="PTHR46434:SF1">
    <property type="entry name" value="GENETIC INTERACTOR OF PROHIBITINS 3, MITOCHONDRIAL"/>
    <property type="match status" value="1"/>
</dbReference>
<keyword evidence="4" id="KW-1185">Reference proteome</keyword>
<dbReference type="Proteomes" id="UP000752647">
    <property type="component" value="Unassembled WGS sequence"/>
</dbReference>
<proteinExistence type="predicted"/>